<dbReference type="CDD" id="cd06575">
    <property type="entry name" value="PASTA_Pbp2x-like_2"/>
    <property type="match status" value="1"/>
</dbReference>
<dbReference type="InterPro" id="IPR005311">
    <property type="entry name" value="PBP_dimer"/>
</dbReference>
<dbReference type="Gene3D" id="3.90.1310.10">
    <property type="entry name" value="Penicillin-binding protein 2a (Domain 2)"/>
    <property type="match status" value="1"/>
</dbReference>
<dbReference type="SUPFAM" id="SSF54184">
    <property type="entry name" value="Penicillin-binding protein 2x (pbp-2x), c-terminal domain"/>
    <property type="match status" value="1"/>
</dbReference>
<dbReference type="RefSeq" id="WP_044825058.1">
    <property type="nucleotide sequence ID" value="NZ_CP009687.1"/>
</dbReference>
<dbReference type="Pfam" id="PF03793">
    <property type="entry name" value="PASTA"/>
    <property type="match status" value="1"/>
</dbReference>
<dbReference type="SUPFAM" id="SSF56519">
    <property type="entry name" value="Penicillin binding protein dimerisation domain"/>
    <property type="match status" value="1"/>
</dbReference>
<dbReference type="InterPro" id="IPR012338">
    <property type="entry name" value="Beta-lactam/transpept-like"/>
</dbReference>
<accession>A0A0D8I9R6</accession>
<dbReference type="GO" id="GO:0008658">
    <property type="term" value="F:penicillin binding"/>
    <property type="evidence" value="ECO:0007669"/>
    <property type="project" value="InterPro"/>
</dbReference>
<reference evidence="4 5" key="1">
    <citation type="submission" date="2014-10" db="EMBL/GenBank/DDBJ databases">
        <title>Genome sequence of Clostridium aceticum DSM 1496.</title>
        <authorList>
            <person name="Poehlein A."/>
            <person name="Schiel-Bengelsdorf B."/>
            <person name="Gottschalk G."/>
            <person name="Duerre P."/>
            <person name="Daniel R."/>
        </authorList>
    </citation>
    <scope>NUCLEOTIDE SEQUENCE [LARGE SCALE GENOMIC DNA]</scope>
    <source>
        <strain evidence="4 5">DSM 1496</strain>
    </source>
</reference>
<dbReference type="AlphaFoldDB" id="A0A0D8I9R6"/>
<dbReference type="Pfam" id="PF03717">
    <property type="entry name" value="PBP_dimer"/>
    <property type="match status" value="1"/>
</dbReference>
<dbReference type="Pfam" id="PF00905">
    <property type="entry name" value="Transpeptidase"/>
    <property type="match status" value="1"/>
</dbReference>
<dbReference type="EMBL" id="CP009687">
    <property type="protein sequence ID" value="AKL95631.1"/>
    <property type="molecule type" value="Genomic_DNA"/>
</dbReference>
<dbReference type="NCBIfam" id="TIGR02214">
    <property type="entry name" value="spoVD_pbp"/>
    <property type="match status" value="1"/>
</dbReference>
<dbReference type="SUPFAM" id="SSF56601">
    <property type="entry name" value="beta-lactamase/transpeptidase-like"/>
    <property type="match status" value="1"/>
</dbReference>
<dbReference type="PROSITE" id="PS51178">
    <property type="entry name" value="PASTA"/>
    <property type="match status" value="2"/>
</dbReference>
<protein>
    <submittedName>
        <fullName evidence="4">Stage V sporulation protein D</fullName>
    </submittedName>
</protein>
<dbReference type="Gene3D" id="3.30.10.20">
    <property type="match status" value="1"/>
</dbReference>
<organism evidence="4 5">
    <name type="scientific">Clostridium aceticum</name>
    <dbReference type="NCBI Taxonomy" id="84022"/>
    <lineage>
        <taxon>Bacteria</taxon>
        <taxon>Bacillati</taxon>
        <taxon>Bacillota</taxon>
        <taxon>Clostridia</taxon>
        <taxon>Eubacteriales</taxon>
        <taxon>Clostridiaceae</taxon>
        <taxon>Clostridium</taxon>
    </lineage>
</organism>
<dbReference type="SMART" id="SM00740">
    <property type="entry name" value="PASTA"/>
    <property type="match status" value="2"/>
</dbReference>
<dbReference type="InterPro" id="IPR011927">
    <property type="entry name" value="SpoVD_pbp"/>
</dbReference>
<keyword evidence="3" id="KW-0472">Membrane</keyword>
<gene>
    <name evidence="4" type="primary">spoVD2</name>
    <name evidence="4" type="ORF">CACET_c21850</name>
</gene>
<evidence type="ECO:0000313" key="4">
    <source>
        <dbReference type="EMBL" id="AKL95631.1"/>
    </source>
</evidence>
<evidence type="ECO:0000313" key="5">
    <source>
        <dbReference type="Proteomes" id="UP000035704"/>
    </source>
</evidence>
<dbReference type="Gene3D" id="1.10.150.770">
    <property type="match status" value="1"/>
</dbReference>
<evidence type="ECO:0000256" key="3">
    <source>
        <dbReference type="ARBA" id="ARBA00023136"/>
    </source>
</evidence>
<dbReference type="InterPro" id="IPR005543">
    <property type="entry name" value="PASTA_dom"/>
</dbReference>
<dbReference type="InterPro" id="IPR036138">
    <property type="entry name" value="PBP_dimer_sf"/>
</dbReference>
<proteinExistence type="inferred from homology"/>
<evidence type="ECO:0000256" key="2">
    <source>
        <dbReference type="ARBA" id="ARBA00007171"/>
    </source>
</evidence>
<dbReference type="InterPro" id="IPR001460">
    <property type="entry name" value="PCN-bd_Tpept"/>
</dbReference>
<comment type="subcellular location">
    <subcellularLocation>
        <location evidence="1">Membrane</location>
    </subcellularLocation>
</comment>
<dbReference type="KEGG" id="cace:CACET_c21850"/>
<comment type="similarity">
    <text evidence="2">Belongs to the transpeptidase family.</text>
</comment>
<sequence>MSQPSISSKKRLIFIFTTVCFAMFGLIIRLGWIQIVQGERYKELANAQQTRDIPIPAKRGTIYDRNGKELAISASTNTVWARPREIQNPEAAGEMLASILDLEVEDTVKKLSNTTQGLVRIARWIKDDLADEIRSKRIQGVWIAEDNKRYYPYGNFAAYILGHTTDDNAGMAGIELEYEKYLSGLPGRWIKNTDGAGRQLAFSIERYYPPEDGLSIVLTIDEVIQHFAEKAVENALQVNKAKRVIAIVMDIKTGDILAMAAKPDYDPNEPRVPLDDALKQQLEGMNNEEKLEAWFSMWRNPVINDTYEPGSTFKLITTAAAIEEAVATPTSEFYSSGTIKVAGQTIRCWRYYNPHGHQTLTQAVQNSCNPIFVELGQKMGTETFYHYVDGFGFSDVTGIDLPGERRSIMYNINNVGPVELATMTFGQSISVTPIQLINAVSAIANDGKLMKPRIVKELIDSEGKIVHRFEETMVRQVVSQKTSQELRSIMESVVSEGSGKGAYIPGYRVGGKTGTAQKVVDGRYAQGVYVSSFVAVAPSDDPRLAVLTIVDEPGGYSHFGSVIGTPIAKEILEESLRYLDIKPKYTEEEAKTLIQEEVIVPEVRGLTIKEASKILLDNKLEYATSPEFLTVDPNSIVVDMFPKPSARVPEKSMIMLYTKVNDHLPSSVIVPDLKGKTIREVNTILNAVDLKLKIAGSGLAYSQMPEAGSEVELGTIVSVDFRPD</sequence>
<name>A0A0D8I9R6_9CLOT</name>
<dbReference type="OrthoDB" id="9804124at2"/>
<dbReference type="GO" id="GO:0071555">
    <property type="term" value="P:cell wall organization"/>
    <property type="evidence" value="ECO:0007669"/>
    <property type="project" value="TreeGrafter"/>
</dbReference>
<dbReference type="PANTHER" id="PTHR30627:SF1">
    <property type="entry name" value="PEPTIDOGLYCAN D,D-TRANSPEPTIDASE FTSI"/>
    <property type="match status" value="1"/>
</dbReference>
<dbReference type="GO" id="GO:0005886">
    <property type="term" value="C:plasma membrane"/>
    <property type="evidence" value="ECO:0007669"/>
    <property type="project" value="TreeGrafter"/>
</dbReference>
<dbReference type="Proteomes" id="UP000035704">
    <property type="component" value="Chromosome"/>
</dbReference>
<evidence type="ECO:0000256" key="1">
    <source>
        <dbReference type="ARBA" id="ARBA00004370"/>
    </source>
</evidence>
<dbReference type="PANTHER" id="PTHR30627">
    <property type="entry name" value="PEPTIDOGLYCAN D,D-TRANSPEPTIDASE"/>
    <property type="match status" value="1"/>
</dbReference>
<keyword evidence="5" id="KW-1185">Reference proteome</keyword>
<dbReference type="PATRIC" id="fig|84022.5.peg.524"/>
<dbReference type="STRING" id="84022.CACET_c21850"/>
<dbReference type="Gene3D" id="3.40.710.10">
    <property type="entry name" value="DD-peptidase/beta-lactamase superfamily"/>
    <property type="match status" value="1"/>
</dbReference>
<dbReference type="InterPro" id="IPR050515">
    <property type="entry name" value="Beta-lactam/transpept"/>
</dbReference>